<dbReference type="PROSITE" id="PS50075">
    <property type="entry name" value="CARRIER"/>
    <property type="match status" value="1"/>
</dbReference>
<organism evidence="2 3">
    <name type="scientific">Herbaspirillum robiniae</name>
    <dbReference type="NCBI Taxonomy" id="2014887"/>
    <lineage>
        <taxon>Bacteria</taxon>
        <taxon>Pseudomonadati</taxon>
        <taxon>Pseudomonadota</taxon>
        <taxon>Betaproteobacteria</taxon>
        <taxon>Burkholderiales</taxon>
        <taxon>Oxalobacteraceae</taxon>
        <taxon>Herbaspirillum</taxon>
    </lineage>
</organism>
<sequence length="83" mass="8782">MHTIEDIKTLLGETLGLGSRAAELQAGSPLLGSVAELDSAAVIHILTALEERYGISIDDEEIDAALFETVGSLASFVDRKLGR</sequence>
<dbReference type="Pfam" id="PF00550">
    <property type="entry name" value="PP-binding"/>
    <property type="match status" value="1"/>
</dbReference>
<dbReference type="Gene3D" id="1.10.1200.10">
    <property type="entry name" value="ACP-like"/>
    <property type="match status" value="1"/>
</dbReference>
<dbReference type="EMBL" id="NJGU01000004">
    <property type="protein sequence ID" value="OWY29803.1"/>
    <property type="molecule type" value="Genomic_DNA"/>
</dbReference>
<dbReference type="RefSeq" id="WP_088750575.1">
    <property type="nucleotide sequence ID" value="NZ_NJGU01000004.1"/>
</dbReference>
<gene>
    <name evidence="2" type="ORF">CEJ42_08085</name>
</gene>
<evidence type="ECO:0000313" key="3">
    <source>
        <dbReference type="Proteomes" id="UP000197596"/>
    </source>
</evidence>
<accession>A0A2D0B658</accession>
<feature type="domain" description="Carrier" evidence="1">
    <location>
        <begin position="1"/>
        <end position="81"/>
    </location>
</feature>
<dbReference type="InterPro" id="IPR009081">
    <property type="entry name" value="PP-bd_ACP"/>
</dbReference>
<evidence type="ECO:0000259" key="1">
    <source>
        <dbReference type="PROSITE" id="PS50075"/>
    </source>
</evidence>
<dbReference type="AlphaFoldDB" id="A0A2D0B658"/>
<proteinExistence type="predicted"/>
<dbReference type="SUPFAM" id="SSF47336">
    <property type="entry name" value="ACP-like"/>
    <property type="match status" value="1"/>
</dbReference>
<reference evidence="2 3" key="1">
    <citation type="submission" date="2017-06" db="EMBL/GenBank/DDBJ databases">
        <title>Herbaspirillum phytohormonus sp. nov., isolated from the root nodule of Robinia pseudoacacia in lead-zinc mine.</title>
        <authorList>
            <person name="Fan M."/>
            <person name="Lin Y."/>
        </authorList>
    </citation>
    <scope>NUCLEOTIDE SEQUENCE [LARGE SCALE GENOMIC DNA]</scope>
    <source>
        <strain evidence="2 3">HZ10</strain>
    </source>
</reference>
<evidence type="ECO:0000313" key="2">
    <source>
        <dbReference type="EMBL" id="OWY29803.1"/>
    </source>
</evidence>
<comment type="caution">
    <text evidence="2">The sequence shown here is derived from an EMBL/GenBank/DDBJ whole genome shotgun (WGS) entry which is preliminary data.</text>
</comment>
<name>A0A2D0B658_9BURK</name>
<dbReference type="Proteomes" id="UP000197596">
    <property type="component" value="Unassembled WGS sequence"/>
</dbReference>
<dbReference type="InterPro" id="IPR036736">
    <property type="entry name" value="ACP-like_sf"/>
</dbReference>
<protein>
    <submittedName>
        <fullName evidence="2">Acyl carrier protein</fullName>
    </submittedName>
</protein>